<sequence>MCIGTSWWWPRLFHQLSAYIPTSRPTRILHGLPPRLRPPTPHIRTTSLTALAIYAGLLVSWIDNHADDANQR</sequence>
<name>A0A9P5XKG4_9AGAR</name>
<keyword evidence="2" id="KW-1185">Reference proteome</keyword>
<dbReference type="EMBL" id="MU151070">
    <property type="protein sequence ID" value="KAF9452518.1"/>
    <property type="molecule type" value="Genomic_DNA"/>
</dbReference>
<accession>A0A9P5XKG4</accession>
<comment type="caution">
    <text evidence="1">The sequence shown here is derived from an EMBL/GenBank/DDBJ whole genome shotgun (WGS) entry which is preliminary data.</text>
</comment>
<organism evidence="1 2">
    <name type="scientific">Macrolepiota fuliginosa MF-IS2</name>
    <dbReference type="NCBI Taxonomy" id="1400762"/>
    <lineage>
        <taxon>Eukaryota</taxon>
        <taxon>Fungi</taxon>
        <taxon>Dikarya</taxon>
        <taxon>Basidiomycota</taxon>
        <taxon>Agaricomycotina</taxon>
        <taxon>Agaricomycetes</taxon>
        <taxon>Agaricomycetidae</taxon>
        <taxon>Agaricales</taxon>
        <taxon>Agaricineae</taxon>
        <taxon>Agaricaceae</taxon>
        <taxon>Macrolepiota</taxon>
    </lineage>
</organism>
<proteinExistence type="predicted"/>
<gene>
    <name evidence="1" type="ORF">P691DRAFT_804255</name>
</gene>
<reference evidence="1" key="1">
    <citation type="submission" date="2020-11" db="EMBL/GenBank/DDBJ databases">
        <authorList>
            <consortium name="DOE Joint Genome Institute"/>
            <person name="Ahrendt S."/>
            <person name="Riley R."/>
            <person name="Andreopoulos W."/>
            <person name="Labutti K."/>
            <person name="Pangilinan J."/>
            <person name="Ruiz-Duenas F.J."/>
            <person name="Barrasa J.M."/>
            <person name="Sanchez-Garcia M."/>
            <person name="Camarero S."/>
            <person name="Miyauchi S."/>
            <person name="Serrano A."/>
            <person name="Linde D."/>
            <person name="Babiker R."/>
            <person name="Drula E."/>
            <person name="Ayuso-Fernandez I."/>
            <person name="Pacheco R."/>
            <person name="Padilla G."/>
            <person name="Ferreira P."/>
            <person name="Barriuso J."/>
            <person name="Kellner H."/>
            <person name="Castanera R."/>
            <person name="Alfaro M."/>
            <person name="Ramirez L."/>
            <person name="Pisabarro A.G."/>
            <person name="Kuo A."/>
            <person name="Tritt A."/>
            <person name="Lipzen A."/>
            <person name="He G."/>
            <person name="Yan M."/>
            <person name="Ng V."/>
            <person name="Cullen D."/>
            <person name="Martin F."/>
            <person name="Rosso M.-N."/>
            <person name="Henrissat B."/>
            <person name="Hibbett D."/>
            <person name="Martinez A.T."/>
            <person name="Grigoriev I.V."/>
        </authorList>
    </citation>
    <scope>NUCLEOTIDE SEQUENCE</scope>
    <source>
        <strain evidence="1">MF-IS2</strain>
    </source>
</reference>
<evidence type="ECO:0000313" key="2">
    <source>
        <dbReference type="Proteomes" id="UP000807342"/>
    </source>
</evidence>
<evidence type="ECO:0000313" key="1">
    <source>
        <dbReference type="EMBL" id="KAF9452518.1"/>
    </source>
</evidence>
<protein>
    <submittedName>
        <fullName evidence="1">Uncharacterized protein</fullName>
    </submittedName>
</protein>
<dbReference type="AlphaFoldDB" id="A0A9P5XKG4"/>
<dbReference type="Proteomes" id="UP000807342">
    <property type="component" value="Unassembled WGS sequence"/>
</dbReference>